<dbReference type="AlphaFoldDB" id="A0A087GHQ4"/>
<dbReference type="Gramene" id="KFK29406">
    <property type="protein sequence ID" value="KFK29406"/>
    <property type="gene ID" value="AALP_AA7G129900"/>
</dbReference>
<dbReference type="Proteomes" id="UP000029120">
    <property type="component" value="Chromosome 7"/>
</dbReference>
<organism evidence="1 2">
    <name type="scientific">Arabis alpina</name>
    <name type="common">Alpine rock-cress</name>
    <dbReference type="NCBI Taxonomy" id="50452"/>
    <lineage>
        <taxon>Eukaryota</taxon>
        <taxon>Viridiplantae</taxon>
        <taxon>Streptophyta</taxon>
        <taxon>Embryophyta</taxon>
        <taxon>Tracheophyta</taxon>
        <taxon>Spermatophyta</taxon>
        <taxon>Magnoliopsida</taxon>
        <taxon>eudicotyledons</taxon>
        <taxon>Gunneridae</taxon>
        <taxon>Pentapetalae</taxon>
        <taxon>rosids</taxon>
        <taxon>malvids</taxon>
        <taxon>Brassicales</taxon>
        <taxon>Brassicaceae</taxon>
        <taxon>Arabideae</taxon>
        <taxon>Arabis</taxon>
    </lineage>
</organism>
<reference evidence="2" key="1">
    <citation type="journal article" date="2015" name="Nat. Plants">
        <title>Genome expansion of Arabis alpina linked with retrotransposition and reduced symmetric DNA methylation.</title>
        <authorList>
            <person name="Willing E.M."/>
            <person name="Rawat V."/>
            <person name="Mandakova T."/>
            <person name="Maumus F."/>
            <person name="James G.V."/>
            <person name="Nordstroem K.J."/>
            <person name="Becker C."/>
            <person name="Warthmann N."/>
            <person name="Chica C."/>
            <person name="Szarzynska B."/>
            <person name="Zytnicki M."/>
            <person name="Albani M.C."/>
            <person name="Kiefer C."/>
            <person name="Bergonzi S."/>
            <person name="Castaings L."/>
            <person name="Mateos J.L."/>
            <person name="Berns M.C."/>
            <person name="Bujdoso N."/>
            <person name="Piofczyk T."/>
            <person name="de Lorenzo L."/>
            <person name="Barrero-Sicilia C."/>
            <person name="Mateos I."/>
            <person name="Piednoel M."/>
            <person name="Hagmann J."/>
            <person name="Chen-Min-Tao R."/>
            <person name="Iglesias-Fernandez R."/>
            <person name="Schuster S.C."/>
            <person name="Alonso-Blanco C."/>
            <person name="Roudier F."/>
            <person name="Carbonero P."/>
            <person name="Paz-Ares J."/>
            <person name="Davis S.J."/>
            <person name="Pecinka A."/>
            <person name="Quesneville H."/>
            <person name="Colot V."/>
            <person name="Lysak M.A."/>
            <person name="Weigel D."/>
            <person name="Coupland G."/>
            <person name="Schneeberger K."/>
        </authorList>
    </citation>
    <scope>NUCLEOTIDE SEQUENCE [LARGE SCALE GENOMIC DNA]</scope>
    <source>
        <strain evidence="2">cv. Pajares</strain>
    </source>
</reference>
<accession>A0A087GHQ4</accession>
<gene>
    <name evidence="1" type="ordered locus">AALP_Aa7g129900</name>
</gene>
<dbReference type="EMBL" id="CM002875">
    <property type="protein sequence ID" value="KFK29406.1"/>
    <property type="molecule type" value="Genomic_DNA"/>
</dbReference>
<sequence>MKGTALVVTRHDSPALICFHLLPEFLSNLLAHTDTTKMAACFRSIASLTHSPRDLSRSGTVSSLLSLPLSFGILFRVAC</sequence>
<evidence type="ECO:0000313" key="1">
    <source>
        <dbReference type="EMBL" id="KFK29406.1"/>
    </source>
</evidence>
<protein>
    <submittedName>
        <fullName evidence="1">Uncharacterized protein</fullName>
    </submittedName>
</protein>
<name>A0A087GHQ4_ARAAL</name>
<proteinExistence type="predicted"/>
<keyword evidence="2" id="KW-1185">Reference proteome</keyword>
<evidence type="ECO:0000313" key="2">
    <source>
        <dbReference type="Proteomes" id="UP000029120"/>
    </source>
</evidence>